<proteinExistence type="predicted"/>
<keyword evidence="2" id="KW-1185">Reference proteome</keyword>
<evidence type="ECO:0000313" key="2">
    <source>
        <dbReference type="Proteomes" id="UP001392318"/>
    </source>
</evidence>
<gene>
    <name evidence="1" type="ORF">VSR83_36960</name>
</gene>
<sequence length="308" mass="32339">MTIHKLRVRTLALCIAFAPLGPGVCLADQVKVMMSGWFAPAYRDLGPQFEDESGYTLATVWGAATGNALNAIPVRFARGEWADVLIVVSSALDDQVRAGNVVPGSKVDFARAPIGLVVRDGAPKPDIGTVDALRRTLLAAKSIVYPDSASGAYIANELFSRLGLDGRVKSRSRMVSAERVATVVANGDAEIGLQQVVELLPVKGITVVGSLPAEVQRYTVYSGGIATTARNPVGAAALIRFLSSPEAAAAITHSGLEPITAPQPPPLPLLQPQPQLAPQAPLQPQPVPQPPPQPQPAPQEQQAQPQAN</sequence>
<reference evidence="1" key="1">
    <citation type="submission" date="2024-01" db="EMBL/GenBank/DDBJ databases">
        <title>The diversity of rhizobia nodulating Mimosa spp. in eleven states of Brazil covering several biomes is determined by host plant, location, and edaphic factors.</title>
        <authorList>
            <person name="Rouws L."/>
            <person name="Barauna A."/>
            <person name="Beukes C."/>
            <person name="De Faria S.M."/>
            <person name="Gross E."/>
            <person name="Dos Reis Junior F.B."/>
            <person name="Simon M."/>
            <person name="Maluk M."/>
            <person name="Odee D.W."/>
            <person name="Kenicer G."/>
            <person name="Young J.P.W."/>
            <person name="Reis V.M."/>
            <person name="Zilli J."/>
            <person name="James E.K."/>
        </authorList>
    </citation>
    <scope>NUCLEOTIDE SEQUENCE</scope>
    <source>
        <strain evidence="1">JPY452</strain>
    </source>
</reference>
<organism evidence="1 2">
    <name type="scientific">Paraburkholderia unamae</name>
    <dbReference type="NCBI Taxonomy" id="219649"/>
    <lineage>
        <taxon>Bacteria</taxon>
        <taxon>Pseudomonadati</taxon>
        <taxon>Pseudomonadota</taxon>
        <taxon>Betaproteobacteria</taxon>
        <taxon>Burkholderiales</taxon>
        <taxon>Burkholderiaceae</taxon>
        <taxon>Paraburkholderia</taxon>
    </lineage>
</organism>
<name>A0ACC6RVU9_9BURK</name>
<protein>
    <submittedName>
        <fullName evidence="1">Substrate-binding domain-containing protein</fullName>
    </submittedName>
</protein>
<evidence type="ECO:0000313" key="1">
    <source>
        <dbReference type="EMBL" id="MEM5405537.1"/>
    </source>
</evidence>
<comment type="caution">
    <text evidence="1">The sequence shown here is derived from an EMBL/GenBank/DDBJ whole genome shotgun (WGS) entry which is preliminary data.</text>
</comment>
<accession>A0ACC6RVU9</accession>
<dbReference type="Proteomes" id="UP001392318">
    <property type="component" value="Unassembled WGS sequence"/>
</dbReference>
<dbReference type="EMBL" id="JAYMRU010000043">
    <property type="protein sequence ID" value="MEM5405537.1"/>
    <property type="molecule type" value="Genomic_DNA"/>
</dbReference>